<dbReference type="GO" id="GO:0016887">
    <property type="term" value="F:ATP hydrolysis activity"/>
    <property type="evidence" value="ECO:0007669"/>
    <property type="project" value="InterPro"/>
</dbReference>
<dbReference type="PROSITE" id="PS00211">
    <property type="entry name" value="ABC_TRANSPORTER_1"/>
    <property type="match status" value="1"/>
</dbReference>
<dbReference type="PANTHER" id="PTHR43335:SF8">
    <property type="entry name" value="ABC TRANSPORTER, ATP-BINDING PROTEIN"/>
    <property type="match status" value="1"/>
</dbReference>
<keyword evidence="4 6" id="KW-0067">ATP-binding</keyword>
<dbReference type="InterPro" id="IPR025302">
    <property type="entry name" value="DrrA1/2-like_C"/>
</dbReference>
<feature type="domain" description="ABC transporter" evidence="5">
    <location>
        <begin position="6"/>
        <end position="233"/>
    </location>
</feature>
<keyword evidence="2" id="KW-0813">Transport</keyword>
<dbReference type="AlphaFoldDB" id="A0A4R2JTV4"/>
<keyword evidence="3" id="KW-0547">Nucleotide-binding</keyword>
<dbReference type="SMART" id="SM00382">
    <property type="entry name" value="AAA"/>
    <property type="match status" value="1"/>
</dbReference>
<sequence>MSELIVETQGLTKKYGNFTAVDGIDLKVKKGEIYGFLGPNGAGKSTTIRMLLGLIKPTRGDARLFGLSIRQNPMEILKRVGAIVESPSYYGNLTAAENLEITRKILGADKKEIDRVLEIVNLSQWKNKKVKNFSLGMKQRLAIAQALLGKRELLILDEPTNGLDPAGIHEIRQLIKNLPGMLGVTVLMSSHILREVELMATSVGIISRGRLLFQGTLEELKAKSEQDVCIEVYPQDKALKFLENKGLKVKVNDNRLFIKKNGINVAAVNKALVMEGFEVTHLSVVAKNLEDIFLEVTGGDAL</sequence>
<gene>
    <name evidence="6" type="ORF">EV203_12136</name>
</gene>
<dbReference type="Proteomes" id="UP000294886">
    <property type="component" value="Unassembled WGS sequence"/>
</dbReference>
<dbReference type="InterPro" id="IPR017871">
    <property type="entry name" value="ABC_transporter-like_CS"/>
</dbReference>
<dbReference type="SUPFAM" id="SSF52540">
    <property type="entry name" value="P-loop containing nucleoside triphosphate hydrolases"/>
    <property type="match status" value="1"/>
</dbReference>
<dbReference type="PANTHER" id="PTHR43335">
    <property type="entry name" value="ABC TRANSPORTER, ATP-BINDING PROTEIN"/>
    <property type="match status" value="1"/>
</dbReference>
<accession>A0A4R2JTV4</accession>
<dbReference type="CDD" id="cd03268">
    <property type="entry name" value="ABC_BcrA_bacitracin_resist"/>
    <property type="match status" value="1"/>
</dbReference>
<organism evidence="6 7">
    <name type="scientific">Caldanaerobacter subterraneus</name>
    <dbReference type="NCBI Taxonomy" id="911092"/>
    <lineage>
        <taxon>Bacteria</taxon>
        <taxon>Bacillati</taxon>
        <taxon>Bacillota</taxon>
        <taxon>Clostridia</taxon>
        <taxon>Thermoanaerobacterales</taxon>
        <taxon>Thermoanaerobacteraceae</taxon>
        <taxon>Caldanaerobacter</taxon>
    </lineage>
</organism>
<dbReference type="Pfam" id="PF13732">
    <property type="entry name" value="DrrA1-3_C"/>
    <property type="match status" value="1"/>
</dbReference>
<evidence type="ECO:0000313" key="7">
    <source>
        <dbReference type="Proteomes" id="UP000294886"/>
    </source>
</evidence>
<dbReference type="InterPro" id="IPR003593">
    <property type="entry name" value="AAA+_ATPase"/>
</dbReference>
<dbReference type="PROSITE" id="PS50893">
    <property type="entry name" value="ABC_TRANSPORTER_2"/>
    <property type="match status" value="1"/>
</dbReference>
<evidence type="ECO:0000256" key="4">
    <source>
        <dbReference type="ARBA" id="ARBA00022840"/>
    </source>
</evidence>
<evidence type="ECO:0000256" key="2">
    <source>
        <dbReference type="ARBA" id="ARBA00022448"/>
    </source>
</evidence>
<evidence type="ECO:0000259" key="5">
    <source>
        <dbReference type="PROSITE" id="PS50893"/>
    </source>
</evidence>
<evidence type="ECO:0000256" key="3">
    <source>
        <dbReference type="ARBA" id="ARBA00022741"/>
    </source>
</evidence>
<dbReference type="InterPro" id="IPR003439">
    <property type="entry name" value="ABC_transporter-like_ATP-bd"/>
</dbReference>
<dbReference type="InterPro" id="IPR027417">
    <property type="entry name" value="P-loop_NTPase"/>
</dbReference>
<comment type="similarity">
    <text evidence="1">Belongs to the ABC transporter superfamily.</text>
</comment>
<evidence type="ECO:0000256" key="1">
    <source>
        <dbReference type="ARBA" id="ARBA00005417"/>
    </source>
</evidence>
<evidence type="ECO:0000313" key="6">
    <source>
        <dbReference type="EMBL" id="TCO60419.1"/>
    </source>
</evidence>
<dbReference type="GO" id="GO:0005524">
    <property type="term" value="F:ATP binding"/>
    <property type="evidence" value="ECO:0007669"/>
    <property type="project" value="UniProtKB-KW"/>
</dbReference>
<dbReference type="Pfam" id="PF00005">
    <property type="entry name" value="ABC_tran"/>
    <property type="match status" value="1"/>
</dbReference>
<reference evidence="6 7" key="1">
    <citation type="submission" date="2019-03" db="EMBL/GenBank/DDBJ databases">
        <title>Genomic Encyclopedia of Type Strains, Phase IV (KMG-IV): sequencing the most valuable type-strain genomes for metagenomic binning, comparative biology and taxonomic classification.</title>
        <authorList>
            <person name="Goeker M."/>
        </authorList>
    </citation>
    <scope>NUCLEOTIDE SEQUENCE [LARGE SCALE GENOMIC DNA]</scope>
    <source>
        <strain evidence="6 7">DSM 13054</strain>
    </source>
</reference>
<dbReference type="EMBL" id="SLWU01000021">
    <property type="protein sequence ID" value="TCO60419.1"/>
    <property type="molecule type" value="Genomic_DNA"/>
</dbReference>
<protein>
    <submittedName>
        <fullName evidence="6">ABC-2 type transport system ATP-binding protein</fullName>
    </submittedName>
</protein>
<dbReference type="RefSeq" id="WP_132040343.1">
    <property type="nucleotide sequence ID" value="NZ_SLWU01000021.1"/>
</dbReference>
<proteinExistence type="inferred from homology"/>
<name>A0A4R2JTV4_9THEO</name>
<dbReference type="Gene3D" id="3.40.50.300">
    <property type="entry name" value="P-loop containing nucleotide triphosphate hydrolases"/>
    <property type="match status" value="1"/>
</dbReference>
<comment type="caution">
    <text evidence="6">The sequence shown here is derived from an EMBL/GenBank/DDBJ whole genome shotgun (WGS) entry which is preliminary data.</text>
</comment>